<evidence type="ECO:0000256" key="6">
    <source>
        <dbReference type="RuleBase" id="RU363108"/>
    </source>
</evidence>
<keyword evidence="6" id="KW-0675">Receptor</keyword>
<evidence type="ECO:0000256" key="4">
    <source>
        <dbReference type="ARBA" id="ARBA00022989"/>
    </source>
</evidence>
<keyword evidence="5 6" id="KW-0472">Membrane</keyword>
<sequence>MIYSAIFFIVMCICIPLVLPYIYKGVREVITVNSVPAIIGTISAVLNFSLLILIYFWEMWNSKKIKKYLNDMAVMSEFEECLFKIASSKDMSNPLYYLFLKIFLCEVLNIVFNILSSITLAMQFEKEAAYVGFVAMYPYIAQFTISTYIFMGTLRTKFFFMLLNKNILKIVNELKQSDVSQMKDFQRITFSCNLSDRLDEYAIYYNHLSKTIKGLLDLYSYQLLLLIVNNFVTTTFQIFMQYVVILLEMRGNIQLNMWANISSLIFLIIGYLDFILHGIVAQQIRTEAQRTGLILHRIPTSQMDIRFQRSIELFSLLVLHEQPKVEVCGILILDIGFVSSTIDSIDSVIVCSQHDAQEWNTL</sequence>
<accession>A0A1B0D4U6</accession>
<dbReference type="Proteomes" id="UP000092462">
    <property type="component" value="Unassembled WGS sequence"/>
</dbReference>
<comment type="subcellular location">
    <subcellularLocation>
        <location evidence="1 6">Cell membrane</location>
        <topology evidence="1 6">Multi-pass membrane protein</topology>
    </subcellularLocation>
</comment>
<name>A0A1B0D4U6_PHLPP</name>
<reference evidence="7" key="1">
    <citation type="submission" date="2022-08" db="UniProtKB">
        <authorList>
            <consortium name="EnsemblMetazoa"/>
        </authorList>
    </citation>
    <scope>IDENTIFICATION</scope>
    <source>
        <strain evidence="7">Israel</strain>
    </source>
</reference>
<feature type="transmembrane region" description="Helical" evidence="6">
    <location>
        <begin position="35"/>
        <end position="57"/>
    </location>
</feature>
<dbReference type="InterPro" id="IPR013604">
    <property type="entry name" value="7TM_chemorcpt"/>
</dbReference>
<dbReference type="GO" id="GO:0050909">
    <property type="term" value="P:sensory perception of taste"/>
    <property type="evidence" value="ECO:0007669"/>
    <property type="project" value="InterPro"/>
</dbReference>
<keyword evidence="6" id="KW-0807">Transducer</keyword>
<dbReference type="VEuPathDB" id="VectorBase:PPAPM1_001370"/>
<dbReference type="EnsemblMetazoa" id="PPAI002504-RA">
    <property type="protein sequence ID" value="PPAI002504-PA"/>
    <property type="gene ID" value="PPAI002504"/>
</dbReference>
<evidence type="ECO:0000256" key="5">
    <source>
        <dbReference type="ARBA" id="ARBA00023136"/>
    </source>
</evidence>
<dbReference type="EMBL" id="AJVK01024878">
    <property type="status" value="NOT_ANNOTATED_CDS"/>
    <property type="molecule type" value="Genomic_DNA"/>
</dbReference>
<protein>
    <recommendedName>
        <fullName evidence="6">Gustatory receptor</fullName>
    </recommendedName>
</protein>
<proteinExistence type="inferred from homology"/>
<evidence type="ECO:0000313" key="8">
    <source>
        <dbReference type="Proteomes" id="UP000092462"/>
    </source>
</evidence>
<organism evidence="7 8">
    <name type="scientific">Phlebotomus papatasi</name>
    <name type="common">Sandfly</name>
    <dbReference type="NCBI Taxonomy" id="29031"/>
    <lineage>
        <taxon>Eukaryota</taxon>
        <taxon>Metazoa</taxon>
        <taxon>Ecdysozoa</taxon>
        <taxon>Arthropoda</taxon>
        <taxon>Hexapoda</taxon>
        <taxon>Insecta</taxon>
        <taxon>Pterygota</taxon>
        <taxon>Neoptera</taxon>
        <taxon>Endopterygota</taxon>
        <taxon>Diptera</taxon>
        <taxon>Nematocera</taxon>
        <taxon>Psychodoidea</taxon>
        <taxon>Psychodidae</taxon>
        <taxon>Phlebotomus</taxon>
        <taxon>Phlebotomus</taxon>
    </lineage>
</organism>
<dbReference type="EMBL" id="AJVK01024879">
    <property type="status" value="NOT_ANNOTATED_CDS"/>
    <property type="molecule type" value="Genomic_DNA"/>
</dbReference>
<feature type="transmembrane region" description="Helical" evidence="6">
    <location>
        <begin position="5"/>
        <end position="23"/>
    </location>
</feature>
<keyword evidence="4 6" id="KW-1133">Transmembrane helix</keyword>
<keyword evidence="3 6" id="KW-0812">Transmembrane</keyword>
<feature type="transmembrane region" description="Helical" evidence="6">
    <location>
        <begin position="223"/>
        <end position="245"/>
    </location>
</feature>
<feature type="transmembrane region" description="Helical" evidence="6">
    <location>
        <begin position="257"/>
        <end position="280"/>
    </location>
</feature>
<evidence type="ECO:0000313" key="7">
    <source>
        <dbReference type="EnsemblMetazoa" id="PPAI002504-PA"/>
    </source>
</evidence>
<dbReference type="GO" id="GO:0005886">
    <property type="term" value="C:plasma membrane"/>
    <property type="evidence" value="ECO:0007669"/>
    <property type="project" value="UniProtKB-SubCell"/>
</dbReference>
<comment type="caution">
    <text evidence="6">Lacks conserved residue(s) required for the propagation of feature annotation.</text>
</comment>
<feature type="transmembrane region" description="Helical" evidence="6">
    <location>
        <begin position="95"/>
        <end position="122"/>
    </location>
</feature>
<dbReference type="VEuPathDB" id="VectorBase:PPAI002504"/>
<feature type="transmembrane region" description="Helical" evidence="6">
    <location>
        <begin position="128"/>
        <end position="151"/>
    </location>
</feature>
<dbReference type="GO" id="GO:0007165">
    <property type="term" value="P:signal transduction"/>
    <property type="evidence" value="ECO:0007669"/>
    <property type="project" value="UniProtKB-KW"/>
</dbReference>
<comment type="similarity">
    <text evidence="6">Belongs to the insect chemoreceptor superfamily. Gustatory receptor (GR) family.</text>
</comment>
<dbReference type="AlphaFoldDB" id="A0A1B0D4U6"/>
<evidence type="ECO:0000256" key="3">
    <source>
        <dbReference type="ARBA" id="ARBA00022692"/>
    </source>
</evidence>
<keyword evidence="2 6" id="KW-1003">Cell membrane</keyword>
<evidence type="ECO:0000256" key="2">
    <source>
        <dbReference type="ARBA" id="ARBA00022475"/>
    </source>
</evidence>
<keyword evidence="8" id="KW-1185">Reference proteome</keyword>
<evidence type="ECO:0000256" key="1">
    <source>
        <dbReference type="ARBA" id="ARBA00004651"/>
    </source>
</evidence>
<comment type="function">
    <text evidence="6">Gustatory receptor which mediates acceptance or avoidance behavior, depending on its substrates.</text>
</comment>
<dbReference type="Pfam" id="PF08395">
    <property type="entry name" value="7tm_7"/>
    <property type="match status" value="1"/>
</dbReference>